<proteinExistence type="predicted"/>
<evidence type="ECO:0000256" key="1">
    <source>
        <dbReference type="SAM" id="MobiDB-lite"/>
    </source>
</evidence>
<accession>A0A0G2J859</accession>
<dbReference type="AlphaFoldDB" id="A0A0G2J859"/>
<organism evidence="2 3">
    <name type="scientific">[Emmonsia] crescens</name>
    <dbReference type="NCBI Taxonomy" id="73230"/>
    <lineage>
        <taxon>Eukaryota</taxon>
        <taxon>Fungi</taxon>
        <taxon>Dikarya</taxon>
        <taxon>Ascomycota</taxon>
        <taxon>Pezizomycotina</taxon>
        <taxon>Eurotiomycetes</taxon>
        <taxon>Eurotiomycetidae</taxon>
        <taxon>Onygenales</taxon>
        <taxon>Ajellomycetaceae</taxon>
        <taxon>Emergomyces</taxon>
    </lineage>
</organism>
<reference evidence="3" key="1">
    <citation type="journal article" date="2015" name="PLoS Genet.">
        <title>The dynamic genome and transcriptome of the human fungal pathogen Blastomyces and close relative Emmonsia.</title>
        <authorList>
            <person name="Munoz J.F."/>
            <person name="Gauthier G.M."/>
            <person name="Desjardins C.A."/>
            <person name="Gallo J.E."/>
            <person name="Holder J."/>
            <person name="Sullivan T.D."/>
            <person name="Marty A.J."/>
            <person name="Carmen J.C."/>
            <person name="Chen Z."/>
            <person name="Ding L."/>
            <person name="Gujja S."/>
            <person name="Magrini V."/>
            <person name="Misas E."/>
            <person name="Mitreva M."/>
            <person name="Priest M."/>
            <person name="Saif S."/>
            <person name="Whiston E.A."/>
            <person name="Young S."/>
            <person name="Zeng Q."/>
            <person name="Goldman W.E."/>
            <person name="Mardis E.R."/>
            <person name="Taylor J.W."/>
            <person name="McEwen J.G."/>
            <person name="Clay O.K."/>
            <person name="Klein B.S."/>
            <person name="Cuomo C.A."/>
        </authorList>
    </citation>
    <scope>NUCLEOTIDE SEQUENCE [LARGE SCALE GENOMIC DNA]</scope>
    <source>
        <strain evidence="3">UAMH 3008</strain>
    </source>
</reference>
<comment type="caution">
    <text evidence="2">The sequence shown here is derived from an EMBL/GenBank/DDBJ whole genome shotgun (WGS) entry which is preliminary data.</text>
</comment>
<name>A0A0G2J859_9EURO</name>
<evidence type="ECO:0000313" key="2">
    <source>
        <dbReference type="EMBL" id="KKZ61661.1"/>
    </source>
</evidence>
<feature type="region of interest" description="Disordered" evidence="1">
    <location>
        <begin position="1"/>
        <end position="51"/>
    </location>
</feature>
<gene>
    <name evidence="2" type="ORF">EMCG_03811</name>
</gene>
<sequence length="118" mass="13373">MSAPVSPNDDAFAQEDNNPEKHEQEEQNEDTNDKEDNETEDIDDEQEKQEFTERCIREDLIPEASAMCVATQVEGPHPGLKAMDTMEALTAKHTSQCGYDEEALTLCFYRVSGHHFSH</sequence>
<dbReference type="OrthoDB" id="10627159at2759"/>
<protein>
    <submittedName>
        <fullName evidence="2">Uncharacterized protein</fullName>
    </submittedName>
</protein>
<evidence type="ECO:0000313" key="3">
    <source>
        <dbReference type="Proteomes" id="UP000034164"/>
    </source>
</evidence>
<dbReference type="VEuPathDB" id="FungiDB:EMCG_03811"/>
<dbReference type="Proteomes" id="UP000034164">
    <property type="component" value="Unassembled WGS sequence"/>
</dbReference>
<feature type="compositionally biased region" description="Acidic residues" evidence="1">
    <location>
        <begin position="26"/>
        <end position="47"/>
    </location>
</feature>
<dbReference type="EMBL" id="LCZI01001259">
    <property type="protein sequence ID" value="KKZ61661.1"/>
    <property type="molecule type" value="Genomic_DNA"/>
</dbReference>